<sequence>MGETSNANLLTTGSIPKKIIMFAIPLLWGNLFQQLYNVADSLIVGNFLGNNALAAVSSSGNLIFLMVGFFGGIGVGAGVVIARYFGAGEYEKLKKAIHTALAFGGVCGIFLTVAALILAPQILKLIGTPEEVLPKSLVYFRVYFAGSLGFVIYNFGMGILQSLGDSKSPVIYLIISACLNVILDLVLIGGLGFGVGAAAFATIVSQILSAVLCIRKLRREPEAFRLSFRELRMDGNMLRLIVVNGIPAGIQNSIIAVANVFVQSNINQFGALAMAGCGSYSKIEGFGFIPVTCFSQALTTFIGQNLGAKEYDRTKKGALFGTICGIGIAEVIGIAVFFFSPYLIAAFGGDQKAIEYGIAEAHTIALFYCLLAFSHCMAAIQRGAGRSIVPMFVMMIVWCGVRVTYISIVIRIIPVINVIYWAYPLTWFISSVIFLILFLKTDWIHGLEKQ</sequence>
<keyword evidence="6" id="KW-0050">Antiport</keyword>
<evidence type="ECO:0000256" key="5">
    <source>
        <dbReference type="ARBA" id="ARBA00022448"/>
    </source>
</evidence>
<dbReference type="PANTHER" id="PTHR43298">
    <property type="entry name" value="MULTIDRUG RESISTANCE PROTEIN NORM-RELATED"/>
    <property type="match status" value="1"/>
</dbReference>
<evidence type="ECO:0000256" key="7">
    <source>
        <dbReference type="ARBA" id="ARBA00022475"/>
    </source>
</evidence>
<dbReference type="AlphaFoldDB" id="A0A173WFT9"/>
<evidence type="ECO:0000256" key="9">
    <source>
        <dbReference type="ARBA" id="ARBA00022989"/>
    </source>
</evidence>
<comment type="subcellular location">
    <subcellularLocation>
        <location evidence="2">Cell membrane</location>
        <topology evidence="2">Multi-pass membrane protein</topology>
    </subcellularLocation>
</comment>
<evidence type="ECO:0000256" key="3">
    <source>
        <dbReference type="ARBA" id="ARBA00010199"/>
    </source>
</evidence>
<organism evidence="13 14">
    <name type="scientific">Coprococcus comes</name>
    <dbReference type="NCBI Taxonomy" id="410072"/>
    <lineage>
        <taxon>Bacteria</taxon>
        <taxon>Bacillati</taxon>
        <taxon>Bacillota</taxon>
        <taxon>Clostridia</taxon>
        <taxon>Lachnospirales</taxon>
        <taxon>Lachnospiraceae</taxon>
        <taxon>Coprococcus</taxon>
    </lineage>
</organism>
<dbReference type="CDD" id="cd13138">
    <property type="entry name" value="MATE_yoeA_like"/>
    <property type="match status" value="1"/>
</dbReference>
<evidence type="ECO:0000256" key="12">
    <source>
        <dbReference type="ARBA" id="ARBA00031636"/>
    </source>
</evidence>
<gene>
    <name evidence="13" type="ORF">comes_29850</name>
</gene>
<dbReference type="RefSeq" id="WP_055246566.1">
    <property type="nucleotide sequence ID" value="NZ_BSCI01000027.1"/>
</dbReference>
<proteinExistence type="inferred from homology"/>
<accession>A0A173WFT9</accession>
<evidence type="ECO:0000256" key="2">
    <source>
        <dbReference type="ARBA" id="ARBA00004651"/>
    </source>
</evidence>
<evidence type="ECO:0000313" key="13">
    <source>
        <dbReference type="EMBL" id="GLG88437.1"/>
    </source>
</evidence>
<evidence type="ECO:0000256" key="11">
    <source>
        <dbReference type="ARBA" id="ARBA00023136"/>
    </source>
</evidence>
<evidence type="ECO:0000256" key="1">
    <source>
        <dbReference type="ARBA" id="ARBA00003408"/>
    </source>
</evidence>
<evidence type="ECO:0000256" key="8">
    <source>
        <dbReference type="ARBA" id="ARBA00022692"/>
    </source>
</evidence>
<dbReference type="GO" id="GO:0005886">
    <property type="term" value="C:plasma membrane"/>
    <property type="evidence" value="ECO:0007669"/>
    <property type="project" value="UniProtKB-SubCell"/>
</dbReference>
<keyword evidence="7" id="KW-1003">Cell membrane</keyword>
<name>A0A173WFT9_9FIRM</name>
<comment type="similarity">
    <text evidence="3">Belongs to the multi antimicrobial extrusion (MATE) (TC 2.A.66.1) family.</text>
</comment>
<dbReference type="PANTHER" id="PTHR43298:SF2">
    <property type="entry name" value="FMN_FAD EXPORTER YEEO-RELATED"/>
    <property type="match status" value="1"/>
</dbReference>
<dbReference type="NCBIfam" id="TIGR00797">
    <property type="entry name" value="matE"/>
    <property type="match status" value="1"/>
</dbReference>
<reference evidence="13" key="1">
    <citation type="submission" date="2022-09" db="EMBL/GenBank/DDBJ databases">
        <title>Draft genome sequence of Coprococcus comes strain 31264.</title>
        <authorList>
            <person name="Atsushi H."/>
            <person name="Moriya O."/>
            <person name="Mitsuo S."/>
        </authorList>
    </citation>
    <scope>NUCLEOTIDE SEQUENCE</scope>
    <source>
        <strain evidence="13">JCM 31264</strain>
    </source>
</reference>
<keyword evidence="10" id="KW-0406">Ion transport</keyword>
<evidence type="ECO:0000256" key="6">
    <source>
        <dbReference type="ARBA" id="ARBA00022449"/>
    </source>
</evidence>
<comment type="function">
    <text evidence="1">Multidrug efflux pump.</text>
</comment>
<dbReference type="GO" id="GO:0042910">
    <property type="term" value="F:xenobiotic transmembrane transporter activity"/>
    <property type="evidence" value="ECO:0007669"/>
    <property type="project" value="InterPro"/>
</dbReference>
<dbReference type="PIRSF" id="PIRSF006603">
    <property type="entry name" value="DinF"/>
    <property type="match status" value="1"/>
</dbReference>
<keyword evidence="9" id="KW-1133">Transmembrane helix</keyword>
<keyword evidence="8" id="KW-0812">Transmembrane</keyword>
<evidence type="ECO:0000256" key="4">
    <source>
        <dbReference type="ARBA" id="ARBA00020268"/>
    </source>
</evidence>
<reference evidence="13" key="2">
    <citation type="submission" date="2022-11" db="EMBL/GenBank/DDBJ databases">
        <title>Draft genome sequence of Coprococcus comes strain 31264.</title>
        <authorList>
            <person name="Hisatomi A."/>
            <person name="Ohkuma M."/>
            <person name="Sakamoto M."/>
        </authorList>
    </citation>
    <scope>NUCLEOTIDE SEQUENCE</scope>
    <source>
        <strain evidence="13">JCM 31264</strain>
    </source>
</reference>
<dbReference type="InterPro" id="IPR048279">
    <property type="entry name" value="MdtK-like"/>
</dbReference>
<keyword evidence="11" id="KW-0472">Membrane</keyword>
<dbReference type="InterPro" id="IPR002528">
    <property type="entry name" value="MATE_fam"/>
</dbReference>
<dbReference type="EMBL" id="BSCI01000027">
    <property type="protein sequence ID" value="GLG88437.1"/>
    <property type="molecule type" value="Genomic_DNA"/>
</dbReference>
<keyword evidence="5" id="KW-0813">Transport</keyword>
<dbReference type="Proteomes" id="UP001145109">
    <property type="component" value="Unassembled WGS sequence"/>
</dbReference>
<dbReference type="Pfam" id="PF01554">
    <property type="entry name" value="MatE"/>
    <property type="match status" value="2"/>
</dbReference>
<dbReference type="GO" id="GO:0006811">
    <property type="term" value="P:monoatomic ion transport"/>
    <property type="evidence" value="ECO:0007669"/>
    <property type="project" value="UniProtKB-KW"/>
</dbReference>
<evidence type="ECO:0000313" key="14">
    <source>
        <dbReference type="Proteomes" id="UP001145109"/>
    </source>
</evidence>
<comment type="caution">
    <text evidence="13">The sequence shown here is derived from an EMBL/GenBank/DDBJ whole genome shotgun (WGS) entry which is preliminary data.</text>
</comment>
<dbReference type="InterPro" id="IPR050222">
    <property type="entry name" value="MATE_MdtK"/>
</dbReference>
<evidence type="ECO:0000256" key="10">
    <source>
        <dbReference type="ARBA" id="ARBA00023065"/>
    </source>
</evidence>
<dbReference type="GO" id="GO:0015297">
    <property type="term" value="F:antiporter activity"/>
    <property type="evidence" value="ECO:0007669"/>
    <property type="project" value="UniProtKB-KW"/>
</dbReference>
<protein>
    <recommendedName>
        <fullName evidence="4">Probable multidrug resistance protein NorM</fullName>
    </recommendedName>
    <alternativeName>
        <fullName evidence="12">Multidrug-efflux transporter</fullName>
    </alternativeName>
</protein>